<comment type="caution">
    <text evidence="2">The sequence shown here is derived from an EMBL/GenBank/DDBJ whole genome shotgun (WGS) entry which is preliminary data.</text>
</comment>
<feature type="signal peptide" evidence="1">
    <location>
        <begin position="1"/>
        <end position="19"/>
    </location>
</feature>
<dbReference type="Proteomes" id="UP000253307">
    <property type="component" value="Unassembled WGS sequence"/>
</dbReference>
<evidence type="ECO:0000256" key="1">
    <source>
        <dbReference type="SAM" id="SignalP"/>
    </source>
</evidence>
<gene>
    <name evidence="2" type="ORF">DBW96_02305</name>
</gene>
<feature type="chain" id="PRO_5016809717" evidence="1">
    <location>
        <begin position="20"/>
        <end position="256"/>
    </location>
</feature>
<name>A0A368BVY1_9GAMM</name>
<proteinExistence type="predicted"/>
<organism evidence="2 3">
    <name type="scientific">SAR86 cluster bacterium</name>
    <dbReference type="NCBI Taxonomy" id="2030880"/>
    <lineage>
        <taxon>Bacteria</taxon>
        <taxon>Pseudomonadati</taxon>
        <taxon>Pseudomonadota</taxon>
        <taxon>Gammaproteobacteria</taxon>
        <taxon>SAR86 cluster</taxon>
    </lineage>
</organism>
<reference evidence="2 3" key="1">
    <citation type="journal article" date="2018" name="Microbiome">
        <title>Fine metagenomic profile of the Mediterranean stratified and mixed water columns revealed by assembly and recruitment.</title>
        <authorList>
            <person name="Haro-Moreno J.M."/>
            <person name="Lopez-Perez M."/>
            <person name="De La Torre J.R."/>
            <person name="Picazo A."/>
            <person name="Camacho A."/>
            <person name="Rodriguez-Valera F."/>
        </authorList>
    </citation>
    <scope>NUCLEOTIDE SEQUENCE [LARGE SCALE GENOMIC DNA]</scope>
    <source>
        <strain evidence="2">MED-G82</strain>
    </source>
</reference>
<keyword evidence="1" id="KW-0732">Signal</keyword>
<evidence type="ECO:0000313" key="3">
    <source>
        <dbReference type="Proteomes" id="UP000253307"/>
    </source>
</evidence>
<dbReference type="InterPro" id="IPR016866">
    <property type="entry name" value="UCP028069"/>
</dbReference>
<protein>
    <submittedName>
        <fullName evidence="2">DUF3450 domain-containing protein</fullName>
    </submittedName>
</protein>
<dbReference type="Pfam" id="PF11932">
    <property type="entry name" value="DUF3450"/>
    <property type="match status" value="1"/>
</dbReference>
<dbReference type="AlphaFoldDB" id="A0A368BVY1"/>
<accession>A0A368BVY1</accession>
<evidence type="ECO:0000313" key="2">
    <source>
        <dbReference type="EMBL" id="RCL41433.1"/>
    </source>
</evidence>
<dbReference type="PIRSF" id="PIRSF028069">
    <property type="entry name" value="UCP028069"/>
    <property type="match status" value="1"/>
</dbReference>
<sequence>MKFNRLYLIIFLTHTLVLAQSVEEVVDEKQLLQQAIDREASSSNEAANRQDFIDNVDSQIIILTGDIQFLSQQLDLTNIYNRQLQELIDSQNAEIISINEQMVELDKTNKGILPTLEEMVGTLESIINNDTPFLLTERKARVVELKDILKQSNISTSEKFRRVFEAYQIENEFGRTIESYRDEITFDSETYNVEVFRLGRVGLYARTSDGRHTAMYSKKEGKWIRKKGIDSELIIALKIARKELPPSLLKLPIERI</sequence>
<dbReference type="EMBL" id="QOPE01000013">
    <property type="protein sequence ID" value="RCL41433.1"/>
    <property type="molecule type" value="Genomic_DNA"/>
</dbReference>